<proteinExistence type="predicted"/>
<protein>
    <submittedName>
        <fullName evidence="2">Uncharacterized protein</fullName>
    </submittedName>
</protein>
<feature type="transmembrane region" description="Helical" evidence="1">
    <location>
        <begin position="39"/>
        <end position="68"/>
    </location>
</feature>
<evidence type="ECO:0000313" key="3">
    <source>
        <dbReference type="Proteomes" id="UP000053087"/>
    </source>
</evidence>
<evidence type="ECO:0000313" key="2">
    <source>
        <dbReference type="EMBL" id="AYK14509.1"/>
    </source>
</evidence>
<name>A0A660HQX0_9EURY</name>
<keyword evidence="1" id="KW-0812">Transmembrane</keyword>
<sequence>MNFRVKTLNERVLEIGRKIGFEKELTLETIPDNIRNLTIVGFVCVWISYFLNISPFFSFIIYGGGIAYNFGKYCKLKKIN</sequence>
<dbReference type="AlphaFoldDB" id="A0A660HQX0"/>
<accession>A0A660HQX0</accession>
<keyword evidence="1" id="KW-0472">Membrane</keyword>
<dbReference type="Proteomes" id="UP000053087">
    <property type="component" value="Chromosome"/>
</dbReference>
<dbReference type="GeneID" id="53687308"/>
<reference evidence="2 3" key="1">
    <citation type="journal article" date="2016" name="Int. J. Syst. Evol. Microbiol.">
        <title>Methanosarcina flavescens sp. nov., a methanogenic archaeon isolated from a full-scale anaerobic digester.</title>
        <authorList>
            <person name="Kern T."/>
            <person name="Fischer M.A."/>
            <person name="Deppenmeier U."/>
            <person name="Schmitz R.A."/>
            <person name="Rother M."/>
        </authorList>
    </citation>
    <scope>NUCLEOTIDE SEQUENCE [LARGE SCALE GENOMIC DNA]</scope>
    <source>
        <strain evidence="2 3">E03.2</strain>
    </source>
</reference>
<dbReference type="EMBL" id="CP032683">
    <property type="protein sequence ID" value="AYK14509.1"/>
    <property type="molecule type" value="Genomic_DNA"/>
</dbReference>
<dbReference type="KEGG" id="mfz:AOB57_004260"/>
<organism evidence="2 3">
    <name type="scientific">Methanosarcina flavescens</name>
    <dbReference type="NCBI Taxonomy" id="1715806"/>
    <lineage>
        <taxon>Archaea</taxon>
        <taxon>Methanobacteriati</taxon>
        <taxon>Methanobacteriota</taxon>
        <taxon>Stenosarchaea group</taxon>
        <taxon>Methanomicrobia</taxon>
        <taxon>Methanosarcinales</taxon>
        <taxon>Methanosarcinaceae</taxon>
        <taxon>Methanosarcina</taxon>
    </lineage>
</organism>
<dbReference type="RefSeq" id="WP_048159116.1">
    <property type="nucleotide sequence ID" value="NZ_CP032683.1"/>
</dbReference>
<gene>
    <name evidence="2" type="ORF">AOB57_004260</name>
</gene>
<keyword evidence="1" id="KW-1133">Transmembrane helix</keyword>
<dbReference type="OrthoDB" id="372400at2157"/>
<evidence type="ECO:0000256" key="1">
    <source>
        <dbReference type="SAM" id="Phobius"/>
    </source>
</evidence>
<keyword evidence="3" id="KW-1185">Reference proteome</keyword>